<dbReference type="CDD" id="cd00174">
    <property type="entry name" value="SH3"/>
    <property type="match status" value="2"/>
</dbReference>
<evidence type="ECO:0000313" key="5">
    <source>
        <dbReference type="EMBL" id="CAJ0595199.1"/>
    </source>
</evidence>
<keyword evidence="2" id="KW-0727">SH2 domain</keyword>
<evidence type="ECO:0000256" key="2">
    <source>
        <dbReference type="ARBA" id="ARBA00022999"/>
    </source>
</evidence>
<dbReference type="Proteomes" id="UP001176961">
    <property type="component" value="Unassembled WGS sequence"/>
</dbReference>
<dbReference type="AlphaFoldDB" id="A0AA36GND6"/>
<dbReference type="PANTHER" id="PTHR46037">
    <property type="entry name" value="PROTEIN ENHANCER OF SEVENLESS 2B"/>
    <property type="match status" value="1"/>
</dbReference>
<dbReference type="SMART" id="SM00326">
    <property type="entry name" value="SH3"/>
    <property type="match status" value="3"/>
</dbReference>
<organism evidence="5 6">
    <name type="scientific">Cylicocyclus nassatus</name>
    <name type="common">Nematode worm</name>
    <dbReference type="NCBI Taxonomy" id="53992"/>
    <lineage>
        <taxon>Eukaryota</taxon>
        <taxon>Metazoa</taxon>
        <taxon>Ecdysozoa</taxon>
        <taxon>Nematoda</taxon>
        <taxon>Chromadorea</taxon>
        <taxon>Rhabditida</taxon>
        <taxon>Rhabditina</taxon>
        <taxon>Rhabditomorpha</taxon>
        <taxon>Strongyloidea</taxon>
        <taxon>Strongylidae</taxon>
        <taxon>Cylicocyclus</taxon>
    </lineage>
</organism>
<dbReference type="InterPro" id="IPR001452">
    <property type="entry name" value="SH3_domain"/>
</dbReference>
<feature type="domain" description="SH3" evidence="4">
    <location>
        <begin position="156"/>
        <end position="216"/>
    </location>
</feature>
<dbReference type="SUPFAM" id="SSF50044">
    <property type="entry name" value="SH3-domain"/>
    <property type="match status" value="3"/>
</dbReference>
<dbReference type="InterPro" id="IPR036028">
    <property type="entry name" value="SH3-like_dom_sf"/>
</dbReference>
<dbReference type="EMBL" id="CATQJL010000112">
    <property type="protein sequence ID" value="CAJ0595199.1"/>
    <property type="molecule type" value="Genomic_DNA"/>
</dbReference>
<dbReference type="Gene3D" id="2.30.30.40">
    <property type="entry name" value="SH3 Domains"/>
    <property type="match status" value="3"/>
</dbReference>
<feature type="domain" description="SH3" evidence="4">
    <location>
        <begin position="34"/>
        <end position="93"/>
    </location>
</feature>
<evidence type="ECO:0000256" key="3">
    <source>
        <dbReference type="PROSITE-ProRule" id="PRU00192"/>
    </source>
</evidence>
<protein>
    <recommendedName>
        <fullName evidence="4">SH3 domain-containing protein</fullName>
    </recommendedName>
</protein>
<evidence type="ECO:0000259" key="4">
    <source>
        <dbReference type="PROSITE" id="PS50002"/>
    </source>
</evidence>
<reference evidence="5" key="1">
    <citation type="submission" date="2023-07" db="EMBL/GenBank/DDBJ databases">
        <authorList>
            <consortium name="CYATHOMIX"/>
        </authorList>
    </citation>
    <scope>NUCLEOTIDE SEQUENCE</scope>
    <source>
        <strain evidence="5">N/A</strain>
    </source>
</reference>
<proteinExistence type="predicted"/>
<name>A0AA36GND6_CYLNA</name>
<dbReference type="Pfam" id="PF00018">
    <property type="entry name" value="SH3_1"/>
    <property type="match status" value="1"/>
</dbReference>
<sequence length="285" mass="32482">MGIRRIVSKLLKGSESSKRDGNGWKEGADSSELKPFTAGRVTKRFKATVADELTVSKGTKVRAIYREDNWIYVHASDGKRGFVPESYCRLDNGSPKAVHLKGNTSKIQKRTSKRENEVQTTVMNGYLHDDLNKSSLERFIDSLPVRKDEGQSFQMREHGKARVLHRYEAMRADDVNVWMNDEVVVLNTDDPEWTYVSTEDQLEGFVPAQHLDFGKKVTVKASKVQEHRLVVEDFDGRHALDISVEQGEWVTVVSDDPEGWMWVKRMRDGREGFLPSRIAILATNL</sequence>
<evidence type="ECO:0000313" key="6">
    <source>
        <dbReference type="Proteomes" id="UP001176961"/>
    </source>
</evidence>
<keyword evidence="1 3" id="KW-0728">SH3 domain</keyword>
<comment type="caution">
    <text evidence="5">The sequence shown here is derived from an EMBL/GenBank/DDBJ whole genome shotgun (WGS) entry which is preliminary data.</text>
</comment>
<dbReference type="PROSITE" id="PS50002">
    <property type="entry name" value="SH3"/>
    <property type="match status" value="3"/>
</dbReference>
<evidence type="ECO:0000256" key="1">
    <source>
        <dbReference type="ARBA" id="ARBA00022443"/>
    </source>
</evidence>
<dbReference type="InterPro" id="IPR043539">
    <property type="entry name" value="Grb2-like"/>
</dbReference>
<keyword evidence="6" id="KW-1185">Reference proteome</keyword>
<gene>
    <name evidence="5" type="ORF">CYNAS_LOCUS7182</name>
</gene>
<dbReference type="Pfam" id="PF07653">
    <property type="entry name" value="SH3_2"/>
    <property type="match status" value="1"/>
</dbReference>
<accession>A0AA36GND6</accession>
<feature type="domain" description="SH3" evidence="4">
    <location>
        <begin position="223"/>
        <end position="284"/>
    </location>
</feature>